<keyword evidence="3" id="KW-0804">Transcription</keyword>
<dbReference type="Pfam" id="PF14246">
    <property type="entry name" value="TetR_C_7"/>
    <property type="match status" value="1"/>
</dbReference>
<dbReference type="OrthoDB" id="116240at2"/>
<dbReference type="InterPro" id="IPR039536">
    <property type="entry name" value="TetR_C_Proteobacteria"/>
</dbReference>
<sequence>MKLSDRKRLALIESAQAEFIEFGYAAANMDRVCERAQTSKRTLYRHFSSKEVLFFAAVKSALTARDDALALIYNPSISVEQQLADYLLKKLDFLYHDFGMPLAKMVIGEFIRAPELSEKYLHQLQNHDDKLEQWFADAIEDRKLKMQDPAQMSSMLMCLLNGNFMWPQLVANQEIPSRERRKQIIADIVQLFLDGYRCH</sequence>
<keyword evidence="1" id="KW-0805">Transcription regulation</keyword>
<feature type="domain" description="HTH tetR-type" evidence="5">
    <location>
        <begin position="5"/>
        <end position="65"/>
    </location>
</feature>
<dbReference type="PANTHER" id="PTHR30055">
    <property type="entry name" value="HTH-TYPE TRANSCRIPTIONAL REGULATOR RUTR"/>
    <property type="match status" value="1"/>
</dbReference>
<dbReference type="SUPFAM" id="SSF48498">
    <property type="entry name" value="Tetracyclin repressor-like, C-terminal domain"/>
    <property type="match status" value="1"/>
</dbReference>
<evidence type="ECO:0000313" key="6">
    <source>
        <dbReference type="EMBL" id="KGY09761.1"/>
    </source>
</evidence>
<dbReference type="EMBL" id="JRWP01000004">
    <property type="protein sequence ID" value="KGY09761.1"/>
    <property type="molecule type" value="Genomic_DNA"/>
</dbReference>
<reference evidence="6 7" key="1">
    <citation type="submission" date="2014-10" db="EMBL/GenBank/DDBJ databases">
        <title>Genome sequencing of Vibrio sinaloensis T08.</title>
        <authorList>
            <person name="Chan K.-G."/>
            <person name="Mohamad N.I."/>
        </authorList>
    </citation>
    <scope>NUCLEOTIDE SEQUENCE [LARGE SCALE GENOMIC DNA]</scope>
    <source>
        <strain evidence="6 7">T08</strain>
    </source>
</reference>
<dbReference type="SUPFAM" id="SSF46689">
    <property type="entry name" value="Homeodomain-like"/>
    <property type="match status" value="1"/>
</dbReference>
<dbReference type="Pfam" id="PF00440">
    <property type="entry name" value="TetR_N"/>
    <property type="match status" value="1"/>
</dbReference>
<dbReference type="FunFam" id="1.10.10.60:FF:000141">
    <property type="entry name" value="TetR family transcriptional regulator"/>
    <property type="match status" value="1"/>
</dbReference>
<dbReference type="STRING" id="379097.SE23_00300"/>
<dbReference type="Gene3D" id="1.10.10.60">
    <property type="entry name" value="Homeodomain-like"/>
    <property type="match status" value="1"/>
</dbReference>
<dbReference type="PROSITE" id="PS50977">
    <property type="entry name" value="HTH_TETR_2"/>
    <property type="match status" value="1"/>
</dbReference>
<evidence type="ECO:0000256" key="4">
    <source>
        <dbReference type="PROSITE-ProRule" id="PRU00335"/>
    </source>
</evidence>
<dbReference type="GO" id="GO:0000976">
    <property type="term" value="F:transcription cis-regulatory region binding"/>
    <property type="evidence" value="ECO:0007669"/>
    <property type="project" value="TreeGrafter"/>
</dbReference>
<evidence type="ECO:0000256" key="1">
    <source>
        <dbReference type="ARBA" id="ARBA00023015"/>
    </source>
</evidence>
<organism evidence="6 7">
    <name type="scientific">Photobacterium sp. (strain ATCC 43367)</name>
    <dbReference type="NCBI Taxonomy" id="379097"/>
    <lineage>
        <taxon>Bacteria</taxon>
        <taxon>Pseudomonadati</taxon>
        <taxon>Pseudomonadota</taxon>
        <taxon>Gammaproteobacteria</taxon>
        <taxon>Vibrionales</taxon>
        <taxon>Vibrionaceae</taxon>
        <taxon>Vibrio</taxon>
        <taxon>Vibrio oreintalis group</taxon>
    </lineage>
</organism>
<dbReference type="RefSeq" id="WP_038187585.1">
    <property type="nucleotide sequence ID" value="NZ_JRWP01000004.1"/>
</dbReference>
<dbReference type="InterPro" id="IPR009057">
    <property type="entry name" value="Homeodomain-like_sf"/>
</dbReference>
<evidence type="ECO:0000259" key="5">
    <source>
        <dbReference type="PROSITE" id="PS50977"/>
    </source>
</evidence>
<evidence type="ECO:0000313" key="7">
    <source>
        <dbReference type="Proteomes" id="UP000030451"/>
    </source>
</evidence>
<dbReference type="InterPro" id="IPR050109">
    <property type="entry name" value="HTH-type_TetR-like_transc_reg"/>
</dbReference>
<proteinExistence type="predicted"/>
<protein>
    <submittedName>
        <fullName evidence="6">Transcriptional regulator</fullName>
    </submittedName>
</protein>
<keyword evidence="2 4" id="KW-0238">DNA-binding</keyword>
<feature type="DNA-binding region" description="H-T-H motif" evidence="4">
    <location>
        <begin position="28"/>
        <end position="47"/>
    </location>
</feature>
<dbReference type="Gene3D" id="1.10.357.10">
    <property type="entry name" value="Tetracycline Repressor, domain 2"/>
    <property type="match status" value="1"/>
</dbReference>
<dbReference type="InterPro" id="IPR036271">
    <property type="entry name" value="Tet_transcr_reg_TetR-rel_C_sf"/>
</dbReference>
<dbReference type="Proteomes" id="UP000030451">
    <property type="component" value="Unassembled WGS sequence"/>
</dbReference>
<evidence type="ECO:0000256" key="2">
    <source>
        <dbReference type="ARBA" id="ARBA00023125"/>
    </source>
</evidence>
<gene>
    <name evidence="6" type="ORF">NM06_02265</name>
</gene>
<accession>A0A0A5I1T6</accession>
<dbReference type="PANTHER" id="PTHR30055:SF224">
    <property type="entry name" value="TRANSCRIPTIONAL REGULATOR TETR FAMILY"/>
    <property type="match status" value="1"/>
</dbReference>
<dbReference type="PRINTS" id="PR00455">
    <property type="entry name" value="HTHTETR"/>
</dbReference>
<name>A0A0A5I1T6_PHOS4</name>
<dbReference type="AlphaFoldDB" id="A0A0A5I1T6"/>
<evidence type="ECO:0000256" key="3">
    <source>
        <dbReference type="ARBA" id="ARBA00023163"/>
    </source>
</evidence>
<dbReference type="GO" id="GO:0003700">
    <property type="term" value="F:DNA-binding transcription factor activity"/>
    <property type="evidence" value="ECO:0007669"/>
    <property type="project" value="TreeGrafter"/>
</dbReference>
<comment type="caution">
    <text evidence="6">The sequence shown here is derived from an EMBL/GenBank/DDBJ whole genome shotgun (WGS) entry which is preliminary data.</text>
</comment>
<dbReference type="InterPro" id="IPR001647">
    <property type="entry name" value="HTH_TetR"/>
</dbReference>